<dbReference type="EMBL" id="JAGZSV010000251">
    <property type="protein sequence ID" value="MBS6941644.1"/>
    <property type="molecule type" value="Genomic_DNA"/>
</dbReference>
<dbReference type="Proteomes" id="UP000727506">
    <property type="component" value="Unassembled WGS sequence"/>
</dbReference>
<proteinExistence type="predicted"/>
<feature type="non-terminal residue" evidence="3">
    <location>
        <position position="483"/>
    </location>
</feature>
<name>A0A943Z8D6_9ACTN</name>
<protein>
    <submittedName>
        <fullName evidence="3">S-layer homology domain-containing protein</fullName>
    </submittedName>
</protein>
<dbReference type="PROSITE" id="PS51272">
    <property type="entry name" value="SLH"/>
    <property type="match status" value="1"/>
</dbReference>
<accession>A0A943Z8D6</accession>
<sequence length="483" mass="52709">MKIRNKAIATGVSVALTLTMTPVVALADEAASRDAASSQAVASDGALQDSALAAETVEESAVVVEEDAEAAAPEAAQDAAPAAGDASIAQDAAASDALPDWIPEGGYDKAEFYSEAEEDGIEMLSDSARAASVYPVKISKDMLYFGAYEGGTYDRTFSYGDGYHALGFYQFDHRYGLQNFLIACYNYDPAKFSMFKQFISIPAAQFQAADAIRQINEEGVYDFTPLGKALNEAWVAAAHADGEGVVVADSTFARLQDGWAYENYYMPAERYLASRGIDISDRNDAVKGLCWGMSNLFGTSGWRKFVGGVSDGYDWNGVYHYLSEGYNWPGAGLTDDMTDTQFVSVLCDYVVENVAVFYKGQPQYHQGWQNRYKREKAQCLSIIQRTGDTHDIIAGSWYVPYVEEAMRLGIVRGFPEGDFRPEAQVTRAQVAEMLCRAEGEALPEGVFDATNDTGWSDNAPNSWYTHAMNWAYKNGIFEGDAAG</sequence>
<evidence type="ECO:0000256" key="1">
    <source>
        <dbReference type="SAM" id="SignalP"/>
    </source>
</evidence>
<evidence type="ECO:0000313" key="3">
    <source>
        <dbReference type="EMBL" id="MBS6941644.1"/>
    </source>
</evidence>
<gene>
    <name evidence="3" type="ORF">KH142_09325</name>
</gene>
<feature type="chain" id="PRO_5037267201" evidence="1">
    <location>
        <begin position="28"/>
        <end position="483"/>
    </location>
</feature>
<feature type="signal peptide" evidence="1">
    <location>
        <begin position="1"/>
        <end position="27"/>
    </location>
</feature>
<dbReference type="Pfam" id="PF00395">
    <property type="entry name" value="SLH"/>
    <property type="match status" value="1"/>
</dbReference>
<reference evidence="3" key="1">
    <citation type="submission" date="2021-02" db="EMBL/GenBank/DDBJ databases">
        <title>Infant gut strain persistence is associated with maternal origin, phylogeny, and functional potential including surface adhesion and iron acquisition.</title>
        <authorList>
            <person name="Lou Y.C."/>
        </authorList>
    </citation>
    <scope>NUCLEOTIDE SEQUENCE</scope>
    <source>
        <strain evidence="3">L2_039_000G1_dasL2_039_000G1_concoct_11</strain>
    </source>
</reference>
<evidence type="ECO:0000259" key="2">
    <source>
        <dbReference type="PROSITE" id="PS51272"/>
    </source>
</evidence>
<dbReference type="Pfam" id="PF21277">
    <property type="entry name" value="T6SS_VgrG3-like_C"/>
    <property type="match status" value="1"/>
</dbReference>
<dbReference type="InterPro" id="IPR049073">
    <property type="entry name" value="T6SS_VgrG3-like_C"/>
</dbReference>
<keyword evidence="1" id="KW-0732">Signal</keyword>
<comment type="caution">
    <text evidence="3">The sequence shown here is derived from an EMBL/GenBank/DDBJ whole genome shotgun (WGS) entry which is preliminary data.</text>
</comment>
<dbReference type="AlphaFoldDB" id="A0A943Z8D6"/>
<evidence type="ECO:0000313" key="4">
    <source>
        <dbReference type="Proteomes" id="UP000727506"/>
    </source>
</evidence>
<organism evidence="3 4">
    <name type="scientific">Slackia piriformis</name>
    <dbReference type="NCBI Taxonomy" id="626934"/>
    <lineage>
        <taxon>Bacteria</taxon>
        <taxon>Bacillati</taxon>
        <taxon>Actinomycetota</taxon>
        <taxon>Coriobacteriia</taxon>
        <taxon>Eggerthellales</taxon>
        <taxon>Eggerthellaceae</taxon>
        <taxon>Slackia</taxon>
    </lineage>
</organism>
<dbReference type="InterPro" id="IPR001119">
    <property type="entry name" value="SLH_dom"/>
</dbReference>
<feature type="domain" description="SLH" evidence="2">
    <location>
        <begin position="385"/>
        <end position="448"/>
    </location>
</feature>